<dbReference type="EMBL" id="ADBJ01000037">
    <property type="protein sequence ID" value="EFA78683.1"/>
    <property type="molecule type" value="Genomic_DNA"/>
</dbReference>
<comment type="caution">
    <text evidence="6">The sequence shown here is derived from an EMBL/GenBank/DDBJ whole genome shotgun (WGS) entry which is preliminary data.</text>
</comment>
<keyword evidence="3" id="KW-0687">Ribonucleoprotein</keyword>
<dbReference type="InterPro" id="IPR005996">
    <property type="entry name" value="Ribosomal_uL30_bac-type"/>
</dbReference>
<feature type="domain" description="Large ribosomal subunit protein uL30-like ferredoxin-like fold" evidence="5">
    <location>
        <begin position="57"/>
        <end position="106"/>
    </location>
</feature>
<dbReference type="SUPFAM" id="SSF55129">
    <property type="entry name" value="Ribosomal protein L30p/L7e"/>
    <property type="match status" value="1"/>
</dbReference>
<proteinExistence type="inferred from homology"/>
<dbReference type="GO" id="GO:0003735">
    <property type="term" value="F:structural constituent of ribosome"/>
    <property type="evidence" value="ECO:0007669"/>
    <property type="project" value="InterPro"/>
</dbReference>
<evidence type="ECO:0000259" key="5">
    <source>
        <dbReference type="Pfam" id="PF00327"/>
    </source>
</evidence>
<dbReference type="OMA" id="VKITLHK"/>
<dbReference type="AlphaFoldDB" id="D3BIQ9"/>
<evidence type="ECO:0000256" key="2">
    <source>
        <dbReference type="ARBA" id="ARBA00022980"/>
    </source>
</evidence>
<keyword evidence="7" id="KW-1185">Reference proteome</keyword>
<dbReference type="Pfam" id="PF00327">
    <property type="entry name" value="Ribosomal_L30"/>
    <property type="match status" value="1"/>
</dbReference>
<gene>
    <name evidence="6" type="ORF">PPL_08144</name>
</gene>
<evidence type="ECO:0000256" key="4">
    <source>
        <dbReference type="ARBA" id="ARBA00035281"/>
    </source>
</evidence>
<dbReference type="CDD" id="cd01658">
    <property type="entry name" value="Ribosomal_L30"/>
    <property type="match status" value="1"/>
</dbReference>
<keyword evidence="2" id="KW-0689">Ribosomal protein</keyword>
<dbReference type="InterPro" id="IPR036919">
    <property type="entry name" value="Ribo_uL30_ferredoxin-like_sf"/>
</dbReference>
<dbReference type="InParanoid" id="D3BIQ9"/>
<evidence type="ECO:0000313" key="7">
    <source>
        <dbReference type="Proteomes" id="UP000001396"/>
    </source>
</evidence>
<organism evidence="6 7">
    <name type="scientific">Heterostelium pallidum (strain ATCC 26659 / Pp 5 / PN500)</name>
    <name type="common">Cellular slime mold</name>
    <name type="synonym">Polysphondylium pallidum</name>
    <dbReference type="NCBI Taxonomy" id="670386"/>
    <lineage>
        <taxon>Eukaryota</taxon>
        <taxon>Amoebozoa</taxon>
        <taxon>Evosea</taxon>
        <taxon>Eumycetozoa</taxon>
        <taxon>Dictyostelia</taxon>
        <taxon>Acytosteliales</taxon>
        <taxon>Acytosteliaceae</taxon>
        <taxon>Heterostelium</taxon>
    </lineage>
</organism>
<sequence length="115" mass="12711">MSVATGKAIGASFQKLLRKKTFRHIPHGLLKQYPEYVVEALPDTFVEQLPAVPAGLVKITLHKSPVNGNPAVRGTLAALGLDKRYKSIVQKNNPQIRGMIHRVRTHVSVEEVPLQ</sequence>
<evidence type="ECO:0000256" key="3">
    <source>
        <dbReference type="ARBA" id="ARBA00023274"/>
    </source>
</evidence>
<dbReference type="Gene3D" id="3.30.1390.20">
    <property type="entry name" value="Ribosomal protein L30, ferredoxin-like fold domain"/>
    <property type="match status" value="1"/>
</dbReference>
<comment type="similarity">
    <text evidence="1">Belongs to the universal ribosomal protein uL30 family.</text>
</comment>
<dbReference type="NCBIfam" id="TIGR01308">
    <property type="entry name" value="rpmD_bact"/>
    <property type="match status" value="1"/>
</dbReference>
<dbReference type="HAMAP" id="MF_01371_B">
    <property type="entry name" value="Ribosomal_uL30_B"/>
    <property type="match status" value="1"/>
</dbReference>
<evidence type="ECO:0000256" key="1">
    <source>
        <dbReference type="ARBA" id="ARBA00007594"/>
    </source>
</evidence>
<dbReference type="Proteomes" id="UP000001396">
    <property type="component" value="Unassembled WGS sequence"/>
</dbReference>
<dbReference type="GeneID" id="31363624"/>
<dbReference type="FunCoup" id="D3BIQ9">
    <property type="interactions" value="9"/>
</dbReference>
<reference evidence="6 7" key="1">
    <citation type="journal article" date="2011" name="Genome Res.">
        <title>Phylogeny-wide analysis of social amoeba genomes highlights ancient origins for complex intercellular communication.</title>
        <authorList>
            <person name="Heidel A.J."/>
            <person name="Lawal H.M."/>
            <person name="Felder M."/>
            <person name="Schilde C."/>
            <person name="Helps N.R."/>
            <person name="Tunggal B."/>
            <person name="Rivero F."/>
            <person name="John U."/>
            <person name="Schleicher M."/>
            <person name="Eichinger L."/>
            <person name="Platzer M."/>
            <person name="Noegel A.A."/>
            <person name="Schaap P."/>
            <person name="Gloeckner G."/>
        </authorList>
    </citation>
    <scope>NUCLEOTIDE SEQUENCE [LARGE SCALE GENOMIC DNA]</scope>
    <source>
        <strain evidence="7">ATCC 26659 / Pp 5 / PN500</strain>
    </source>
</reference>
<accession>D3BIQ9</accession>
<name>D3BIQ9_HETP5</name>
<protein>
    <recommendedName>
        <fullName evidence="4">Large ribosomal subunit protein uL30m</fullName>
    </recommendedName>
</protein>
<dbReference type="GO" id="GO:0006412">
    <property type="term" value="P:translation"/>
    <property type="evidence" value="ECO:0007669"/>
    <property type="project" value="InterPro"/>
</dbReference>
<dbReference type="InterPro" id="IPR016082">
    <property type="entry name" value="Ribosomal_uL30_ferredoxin-like"/>
</dbReference>
<dbReference type="GO" id="GO:0015934">
    <property type="term" value="C:large ribosomal subunit"/>
    <property type="evidence" value="ECO:0007669"/>
    <property type="project" value="InterPro"/>
</dbReference>
<dbReference type="RefSeq" id="XP_020430807.1">
    <property type="nucleotide sequence ID" value="XM_020578968.1"/>
</dbReference>
<evidence type="ECO:0000313" key="6">
    <source>
        <dbReference type="EMBL" id="EFA78683.1"/>
    </source>
</evidence>